<organism evidence="1 2">
    <name type="scientific">Chengkuizengella axinellae</name>
    <dbReference type="NCBI Taxonomy" id="3064388"/>
    <lineage>
        <taxon>Bacteria</taxon>
        <taxon>Bacillati</taxon>
        <taxon>Bacillota</taxon>
        <taxon>Bacilli</taxon>
        <taxon>Bacillales</taxon>
        <taxon>Paenibacillaceae</taxon>
        <taxon>Chengkuizengella</taxon>
    </lineage>
</organism>
<dbReference type="PANTHER" id="PTHR48100:SF1">
    <property type="entry name" value="HISTIDINE PHOSPHATASE FAMILY PROTEIN-RELATED"/>
    <property type="match status" value="1"/>
</dbReference>
<dbReference type="CDD" id="cd07040">
    <property type="entry name" value="HP"/>
    <property type="match status" value="1"/>
</dbReference>
<gene>
    <name evidence="1" type="ORF">Q5Y73_08505</name>
</gene>
<comment type="caution">
    <text evidence="1">The sequence shown here is derived from an EMBL/GenBank/DDBJ whole genome shotgun (WGS) entry which is preliminary data.</text>
</comment>
<dbReference type="Proteomes" id="UP001231941">
    <property type="component" value="Unassembled WGS sequence"/>
</dbReference>
<dbReference type="SMART" id="SM00855">
    <property type="entry name" value="PGAM"/>
    <property type="match status" value="1"/>
</dbReference>
<dbReference type="RefSeq" id="WP_305991433.1">
    <property type="nucleotide sequence ID" value="NZ_JAVAMP010000002.1"/>
</dbReference>
<evidence type="ECO:0000313" key="1">
    <source>
        <dbReference type="EMBL" id="MDP5274145.1"/>
    </source>
</evidence>
<reference evidence="1 2" key="1">
    <citation type="submission" date="2023-08" db="EMBL/GenBank/DDBJ databases">
        <authorList>
            <person name="Park J.-S."/>
        </authorList>
    </citation>
    <scope>NUCLEOTIDE SEQUENCE [LARGE SCALE GENOMIC DNA]</scope>
    <source>
        <strain evidence="1 2">2205SS18-9</strain>
    </source>
</reference>
<dbReference type="EMBL" id="JAVAMP010000002">
    <property type="protein sequence ID" value="MDP5274145.1"/>
    <property type="molecule type" value="Genomic_DNA"/>
</dbReference>
<accession>A0ABT9IXU3</accession>
<keyword evidence="2" id="KW-1185">Reference proteome</keyword>
<sequence length="194" mass="22204">MEIVFIRHGQGEHTLNPPNSLKIMDANITDKGRVQAKALFETYPLNQQDLIIVSPTRRTIQTALYWSKTIECEIIVHPAVGPRMFPMLPASRAFPCDQLLSKEKIEVDFPQVSIYQVNSITWEQGINTLSEEEFTAIAEDFMEWCIELNKSRLFIVSHDGTITSYRQFLGESNLTRKDFLGETGSYIAKFDGRK</sequence>
<proteinExistence type="predicted"/>
<dbReference type="Gene3D" id="3.40.50.1240">
    <property type="entry name" value="Phosphoglycerate mutase-like"/>
    <property type="match status" value="1"/>
</dbReference>
<name>A0ABT9IXU3_9BACL</name>
<dbReference type="PANTHER" id="PTHR48100">
    <property type="entry name" value="BROAD-SPECIFICITY PHOSPHATASE YOR283W-RELATED"/>
    <property type="match status" value="1"/>
</dbReference>
<protein>
    <submittedName>
        <fullName evidence="1">Histidine phosphatase family protein</fullName>
    </submittedName>
</protein>
<dbReference type="InterPro" id="IPR050275">
    <property type="entry name" value="PGM_Phosphatase"/>
</dbReference>
<evidence type="ECO:0000313" key="2">
    <source>
        <dbReference type="Proteomes" id="UP001231941"/>
    </source>
</evidence>
<dbReference type="InterPro" id="IPR029033">
    <property type="entry name" value="His_PPase_superfam"/>
</dbReference>
<dbReference type="SUPFAM" id="SSF53254">
    <property type="entry name" value="Phosphoglycerate mutase-like"/>
    <property type="match status" value="1"/>
</dbReference>
<dbReference type="Pfam" id="PF00300">
    <property type="entry name" value="His_Phos_1"/>
    <property type="match status" value="1"/>
</dbReference>
<dbReference type="InterPro" id="IPR013078">
    <property type="entry name" value="His_Pase_superF_clade-1"/>
</dbReference>